<dbReference type="Proteomes" id="UP000193920">
    <property type="component" value="Unassembled WGS sequence"/>
</dbReference>
<name>A0A1Y2EYW2_9FUNG</name>
<evidence type="ECO:0000256" key="1">
    <source>
        <dbReference type="SAM" id="MobiDB-lite"/>
    </source>
</evidence>
<protein>
    <submittedName>
        <fullName evidence="2">Uncharacterized protein</fullName>
    </submittedName>
</protein>
<keyword evidence="3" id="KW-1185">Reference proteome</keyword>
<dbReference type="EMBL" id="MCOG01000021">
    <property type="protein sequence ID" value="ORY76773.1"/>
    <property type="molecule type" value="Genomic_DNA"/>
</dbReference>
<reference evidence="2 3" key="1">
    <citation type="submission" date="2016-08" db="EMBL/GenBank/DDBJ databases">
        <title>A Parts List for Fungal Cellulosomes Revealed by Comparative Genomics.</title>
        <authorList>
            <consortium name="DOE Joint Genome Institute"/>
            <person name="Haitjema C.H."/>
            <person name="Gilmore S.P."/>
            <person name="Henske J.K."/>
            <person name="Solomon K.V."/>
            <person name="De Groot R."/>
            <person name="Kuo A."/>
            <person name="Mondo S.J."/>
            <person name="Salamov A.A."/>
            <person name="Labutti K."/>
            <person name="Zhao Z."/>
            <person name="Chiniquy J."/>
            <person name="Barry K."/>
            <person name="Brewer H.M."/>
            <person name="Purvine S.O."/>
            <person name="Wright A.T."/>
            <person name="Boxma B."/>
            <person name="Van Alen T."/>
            <person name="Hackstein J.H."/>
            <person name="Baker S.E."/>
            <person name="Grigoriev I.V."/>
            <person name="O'Malley M.A."/>
        </authorList>
    </citation>
    <scope>NUCLEOTIDE SEQUENCE [LARGE SCALE GENOMIC DNA]</scope>
    <source>
        <strain evidence="2 3">G1</strain>
    </source>
</reference>
<evidence type="ECO:0000313" key="2">
    <source>
        <dbReference type="EMBL" id="ORY76773.1"/>
    </source>
</evidence>
<feature type="compositionally biased region" description="Low complexity" evidence="1">
    <location>
        <begin position="233"/>
        <end position="242"/>
    </location>
</feature>
<comment type="caution">
    <text evidence="2">The sequence shown here is derived from an EMBL/GenBank/DDBJ whole genome shotgun (WGS) entry which is preliminary data.</text>
</comment>
<feature type="compositionally biased region" description="Basic and acidic residues" evidence="1">
    <location>
        <begin position="204"/>
        <end position="232"/>
    </location>
</feature>
<feature type="region of interest" description="Disordered" evidence="1">
    <location>
        <begin position="145"/>
        <end position="242"/>
    </location>
</feature>
<feature type="region of interest" description="Disordered" evidence="1">
    <location>
        <begin position="102"/>
        <end position="123"/>
    </location>
</feature>
<dbReference type="AlphaFoldDB" id="A0A1Y2EYW2"/>
<accession>A0A1Y2EYW2</accession>
<feature type="compositionally biased region" description="Low complexity" evidence="1">
    <location>
        <begin position="102"/>
        <end position="118"/>
    </location>
</feature>
<feature type="compositionally biased region" description="Low complexity" evidence="1">
    <location>
        <begin position="172"/>
        <end position="183"/>
    </location>
</feature>
<sequence>MFSSFSCYLEFQLINNTKEEVDNKKLYFNSIIREWKRNSYKKNKNTKCKSFSIYQNDKLIKTNIPINYREVDLENINIIQDVLLTLKCDKFIKYLKVKREVTSNGNENSESESGTVSVEESEDEVDPIFNIIDNEFDQINKNEDKEDNIDNSFIPVHPNNTNTNKNDKSKESTTNNNDNNNNNSKQTTIENKPSIHAISGKNNQSEKNKTPVKTTKNDKNKTSDKINNKNDKTSANNNNKANNSLSSTLLLTGGMFLSVLKFRKMSNLQLEINAQEMSTNSIYVPSPRLCQSSSISSMELRSFSSSMLQEDTMQSSTISSTIV</sequence>
<organism evidence="2 3">
    <name type="scientific">Neocallimastix californiae</name>
    <dbReference type="NCBI Taxonomy" id="1754190"/>
    <lineage>
        <taxon>Eukaryota</taxon>
        <taxon>Fungi</taxon>
        <taxon>Fungi incertae sedis</taxon>
        <taxon>Chytridiomycota</taxon>
        <taxon>Chytridiomycota incertae sedis</taxon>
        <taxon>Neocallimastigomycetes</taxon>
        <taxon>Neocallimastigales</taxon>
        <taxon>Neocallimastigaceae</taxon>
        <taxon>Neocallimastix</taxon>
    </lineage>
</organism>
<proteinExistence type="predicted"/>
<evidence type="ECO:0000313" key="3">
    <source>
        <dbReference type="Proteomes" id="UP000193920"/>
    </source>
</evidence>
<dbReference type="STRING" id="1754190.A0A1Y2EYW2"/>
<dbReference type="OrthoDB" id="10684352at2759"/>
<gene>
    <name evidence="2" type="ORF">LY90DRAFT_665494</name>
</gene>